<sequence>MEKINDNQILEKICTITGDLTNTSSVKKKSKKKKKKRKNTKIDGKKKIITKNRKRKIVDLFEDYKLQQKKETCKFFFKKGKCIHNENCSYSHDVIPIYKISKLCKFLVKGNCDKKNCIFSHDYQLFYCRNNVIFNSCHNPFCKFKHIKIDNTINNADEYNLEVDNVLSKDDKIRFLYNNKNYLMELLIHKYHNFDNCEEINVDELVKKDVYPWFINGIIDLIKLDFKYNKTDAFFKLIKNYKNKTNNLKCYIDEDNFKILQNDKNLNELSNSNTISENTKTENNNELKEELNTLKKNNDNDNKKNTNDSNNTIENFNDYKFYSSEEEDYTQYLNKYFEIDA</sequence>
<evidence type="ECO:0000256" key="3">
    <source>
        <dbReference type="ARBA" id="ARBA00022771"/>
    </source>
</evidence>
<dbReference type="VEuPathDB" id="PlasmoDB:PRELSG_1216600"/>
<evidence type="ECO:0000256" key="6">
    <source>
        <dbReference type="SAM" id="Coils"/>
    </source>
</evidence>
<accession>A0A1J1H8Q8</accession>
<gene>
    <name evidence="8" type="ORF">PRELSG_1216600</name>
</gene>
<dbReference type="GO" id="GO:0005634">
    <property type="term" value="C:nucleus"/>
    <property type="evidence" value="ECO:0007669"/>
    <property type="project" value="TreeGrafter"/>
</dbReference>
<dbReference type="AlphaFoldDB" id="A0A1J1H8Q8"/>
<feature type="zinc finger region" description="C3H1-type" evidence="5">
    <location>
        <begin position="98"/>
        <end position="124"/>
    </location>
</feature>
<dbReference type="OrthoDB" id="411372at2759"/>
<dbReference type="KEGG" id="prel:PRELSG_1216600"/>
<evidence type="ECO:0000313" key="8">
    <source>
        <dbReference type="EMBL" id="CRH01282.1"/>
    </source>
</evidence>
<keyword evidence="4 5" id="KW-0862">Zinc</keyword>
<evidence type="ECO:0000313" key="9">
    <source>
        <dbReference type="Proteomes" id="UP000220158"/>
    </source>
</evidence>
<dbReference type="InterPro" id="IPR000571">
    <property type="entry name" value="Znf_CCCH"/>
</dbReference>
<evidence type="ECO:0000259" key="7">
    <source>
        <dbReference type="PROSITE" id="PS50103"/>
    </source>
</evidence>
<evidence type="ECO:0000256" key="4">
    <source>
        <dbReference type="ARBA" id="ARBA00022833"/>
    </source>
</evidence>
<evidence type="ECO:0000256" key="2">
    <source>
        <dbReference type="ARBA" id="ARBA00022737"/>
    </source>
</evidence>
<dbReference type="RefSeq" id="XP_028534283.1">
    <property type="nucleotide sequence ID" value="XM_028677944.1"/>
</dbReference>
<dbReference type="GO" id="GO:0045892">
    <property type="term" value="P:negative regulation of DNA-templated transcription"/>
    <property type="evidence" value="ECO:0007669"/>
    <property type="project" value="InterPro"/>
</dbReference>
<keyword evidence="3 5" id="KW-0863">Zinc-finger</keyword>
<proteinExistence type="predicted"/>
<evidence type="ECO:0000256" key="5">
    <source>
        <dbReference type="PROSITE-ProRule" id="PRU00723"/>
    </source>
</evidence>
<name>A0A1J1H8Q8_PLARL</name>
<reference evidence="8 9" key="1">
    <citation type="submission" date="2015-04" db="EMBL/GenBank/DDBJ databases">
        <authorList>
            <consortium name="Pathogen Informatics"/>
        </authorList>
    </citation>
    <scope>NUCLEOTIDE SEQUENCE [LARGE SCALE GENOMIC DNA]</scope>
    <source>
        <strain evidence="8 9">SGS1</strain>
    </source>
</reference>
<dbReference type="PROSITE" id="PS50103">
    <property type="entry name" value="ZF_C3H1"/>
    <property type="match status" value="2"/>
</dbReference>
<dbReference type="Gene3D" id="4.10.1000.10">
    <property type="entry name" value="Zinc finger, CCCH-type"/>
    <property type="match status" value="1"/>
</dbReference>
<dbReference type="Pfam" id="PF00642">
    <property type="entry name" value="zf-CCCH"/>
    <property type="match status" value="1"/>
</dbReference>
<dbReference type="InterPro" id="IPR036855">
    <property type="entry name" value="Znf_CCCH_sf"/>
</dbReference>
<protein>
    <submittedName>
        <fullName evidence="8">Zinc finger protein, putative</fullName>
    </submittedName>
</protein>
<dbReference type="EMBL" id="LN835307">
    <property type="protein sequence ID" value="CRH01282.1"/>
    <property type="molecule type" value="Genomic_DNA"/>
</dbReference>
<dbReference type="PANTHER" id="PTHR13119">
    <property type="entry name" value="ZINC FINGER CCCH DOMAIN-CONTAINING PROTEI"/>
    <property type="match status" value="1"/>
</dbReference>
<dbReference type="Proteomes" id="UP000220158">
    <property type="component" value="Chromosome 12"/>
</dbReference>
<dbReference type="SMART" id="SM00356">
    <property type="entry name" value="ZnF_C3H1"/>
    <property type="match status" value="2"/>
</dbReference>
<feature type="zinc finger region" description="C3H1-type" evidence="5">
    <location>
        <begin position="67"/>
        <end position="95"/>
    </location>
</feature>
<feature type="domain" description="C3H1-type" evidence="7">
    <location>
        <begin position="67"/>
        <end position="95"/>
    </location>
</feature>
<organism evidence="8 9">
    <name type="scientific">Plasmodium relictum</name>
    <dbReference type="NCBI Taxonomy" id="85471"/>
    <lineage>
        <taxon>Eukaryota</taxon>
        <taxon>Sar</taxon>
        <taxon>Alveolata</taxon>
        <taxon>Apicomplexa</taxon>
        <taxon>Aconoidasida</taxon>
        <taxon>Haemosporida</taxon>
        <taxon>Plasmodiidae</taxon>
        <taxon>Plasmodium</taxon>
        <taxon>Plasmodium (Haemamoeba)</taxon>
    </lineage>
</organism>
<keyword evidence="1 5" id="KW-0479">Metal-binding</keyword>
<dbReference type="SUPFAM" id="SSF90229">
    <property type="entry name" value="CCCH zinc finger"/>
    <property type="match status" value="1"/>
</dbReference>
<dbReference type="GO" id="GO:0008270">
    <property type="term" value="F:zinc ion binding"/>
    <property type="evidence" value="ECO:0007669"/>
    <property type="project" value="UniProtKB-KW"/>
</dbReference>
<dbReference type="GeneID" id="39737410"/>
<evidence type="ECO:0000256" key="1">
    <source>
        <dbReference type="ARBA" id="ARBA00022723"/>
    </source>
</evidence>
<keyword evidence="6" id="KW-0175">Coiled coil</keyword>
<dbReference type="PANTHER" id="PTHR13119:SF12">
    <property type="entry name" value="PROTEIN SUPPRESSOR OF SABLE"/>
    <property type="match status" value="1"/>
</dbReference>
<keyword evidence="2" id="KW-0677">Repeat</keyword>
<dbReference type="GO" id="GO:0003723">
    <property type="term" value="F:RNA binding"/>
    <property type="evidence" value="ECO:0007669"/>
    <property type="project" value="InterPro"/>
</dbReference>
<keyword evidence="9" id="KW-1185">Reference proteome</keyword>
<dbReference type="InterPro" id="IPR045124">
    <property type="entry name" value="Su(sable)-like"/>
</dbReference>
<feature type="domain" description="C3H1-type" evidence="7">
    <location>
        <begin position="98"/>
        <end position="124"/>
    </location>
</feature>
<feature type="coiled-coil region" evidence="6">
    <location>
        <begin position="277"/>
        <end position="304"/>
    </location>
</feature>